<dbReference type="PANTHER" id="PTHR21496">
    <property type="entry name" value="FERREDOXIN-RELATED"/>
    <property type="match status" value="1"/>
</dbReference>
<dbReference type="InterPro" id="IPR017941">
    <property type="entry name" value="Rieske_2Fe-2S"/>
</dbReference>
<dbReference type="SUPFAM" id="SSF50022">
    <property type="entry name" value="ISP domain"/>
    <property type="match status" value="1"/>
</dbReference>
<organism evidence="7">
    <name type="scientific">mine drainage metagenome</name>
    <dbReference type="NCBI Taxonomy" id="410659"/>
    <lineage>
        <taxon>unclassified sequences</taxon>
        <taxon>metagenomes</taxon>
        <taxon>ecological metagenomes</taxon>
    </lineage>
</organism>
<comment type="cofactor">
    <cofactor evidence="5">
        <name>[2Fe-2S] cluster</name>
        <dbReference type="ChEBI" id="CHEBI:190135"/>
    </cofactor>
</comment>
<dbReference type="GO" id="GO:0051537">
    <property type="term" value="F:2 iron, 2 sulfur cluster binding"/>
    <property type="evidence" value="ECO:0007669"/>
    <property type="project" value="UniProtKB-KW"/>
</dbReference>
<dbReference type="PANTHER" id="PTHR21496:SF0">
    <property type="entry name" value="RIESKE DOMAIN-CONTAINING PROTEIN"/>
    <property type="match status" value="1"/>
</dbReference>
<sequence>AAAADEVQPDRLLKCAPDGVPVLLTRIRGRVCAVGSVCPHAGGPLEEGTFAAGVVTCPWHGSRFDLVTGAVLTGPAFTPLPRYQVRVTDQGRVELRQARP</sequence>
<evidence type="ECO:0000313" key="7">
    <source>
        <dbReference type="EMBL" id="EQD33589.1"/>
    </source>
</evidence>
<proteinExistence type="predicted"/>
<name>T0ZY55_9ZZZZ</name>
<reference evidence="7" key="2">
    <citation type="journal article" date="2014" name="ISME J.">
        <title>Microbial stratification in low pH oxic and suboxic macroscopic growths along an acid mine drainage.</title>
        <authorList>
            <person name="Mendez-Garcia C."/>
            <person name="Mesa V."/>
            <person name="Sprenger R.R."/>
            <person name="Richter M."/>
            <person name="Diez M.S."/>
            <person name="Solano J."/>
            <person name="Bargiela R."/>
            <person name="Golyshina O.V."/>
            <person name="Manteca A."/>
            <person name="Ramos J.L."/>
            <person name="Gallego J.R."/>
            <person name="Llorente I."/>
            <person name="Martins Dos Santos V.A."/>
            <person name="Jensen O.N."/>
            <person name="Pelaez A.I."/>
            <person name="Sanchez J."/>
            <person name="Ferrer M."/>
        </authorList>
    </citation>
    <scope>NUCLEOTIDE SEQUENCE</scope>
</reference>
<keyword evidence="3" id="KW-0408">Iron</keyword>
<evidence type="ECO:0000256" key="3">
    <source>
        <dbReference type="ARBA" id="ARBA00023004"/>
    </source>
</evidence>
<keyword evidence="2" id="KW-0479">Metal-binding</keyword>
<dbReference type="EMBL" id="AUZZ01009451">
    <property type="protein sequence ID" value="EQD33589.1"/>
    <property type="molecule type" value="Genomic_DNA"/>
</dbReference>
<dbReference type="Gene3D" id="2.102.10.10">
    <property type="entry name" value="Rieske [2Fe-2S] iron-sulphur domain"/>
    <property type="match status" value="1"/>
</dbReference>
<dbReference type="PROSITE" id="PS51296">
    <property type="entry name" value="RIESKE"/>
    <property type="match status" value="1"/>
</dbReference>
<accession>T0ZY55</accession>
<reference evidence="7" key="1">
    <citation type="submission" date="2013-08" db="EMBL/GenBank/DDBJ databases">
        <authorList>
            <person name="Mendez C."/>
            <person name="Richter M."/>
            <person name="Ferrer M."/>
            <person name="Sanchez J."/>
        </authorList>
    </citation>
    <scope>NUCLEOTIDE SEQUENCE</scope>
</reference>
<feature type="domain" description="Rieske" evidence="6">
    <location>
        <begin position="1"/>
        <end position="94"/>
    </location>
</feature>
<dbReference type="AlphaFoldDB" id="T0ZY55"/>
<evidence type="ECO:0000256" key="4">
    <source>
        <dbReference type="ARBA" id="ARBA00023014"/>
    </source>
</evidence>
<dbReference type="GO" id="GO:0046872">
    <property type="term" value="F:metal ion binding"/>
    <property type="evidence" value="ECO:0007669"/>
    <property type="project" value="UniProtKB-KW"/>
</dbReference>
<dbReference type="Pfam" id="PF00355">
    <property type="entry name" value="Rieske"/>
    <property type="match status" value="1"/>
</dbReference>
<evidence type="ECO:0000259" key="6">
    <source>
        <dbReference type="PROSITE" id="PS51296"/>
    </source>
</evidence>
<feature type="non-terminal residue" evidence="7">
    <location>
        <position position="1"/>
    </location>
</feature>
<comment type="caution">
    <text evidence="7">The sequence shown here is derived from an EMBL/GenBank/DDBJ whole genome shotgun (WGS) entry which is preliminary data.</text>
</comment>
<evidence type="ECO:0000256" key="2">
    <source>
        <dbReference type="ARBA" id="ARBA00022723"/>
    </source>
</evidence>
<protein>
    <submittedName>
        <fullName evidence="7">Rieske (2Fe-2S) iron-sulfur domain protein</fullName>
    </submittedName>
</protein>
<evidence type="ECO:0000256" key="5">
    <source>
        <dbReference type="ARBA" id="ARBA00034078"/>
    </source>
</evidence>
<keyword evidence="4" id="KW-0411">Iron-sulfur</keyword>
<keyword evidence="1" id="KW-0001">2Fe-2S</keyword>
<gene>
    <name evidence="7" type="ORF">B2A_13072</name>
</gene>
<evidence type="ECO:0000256" key="1">
    <source>
        <dbReference type="ARBA" id="ARBA00022714"/>
    </source>
</evidence>
<dbReference type="InterPro" id="IPR036922">
    <property type="entry name" value="Rieske_2Fe-2S_sf"/>
</dbReference>